<keyword evidence="1" id="KW-0805">Transcription regulation</keyword>
<protein>
    <submittedName>
        <fullName evidence="5">AraC-type DNA-binding protein</fullName>
    </submittedName>
</protein>
<evidence type="ECO:0000256" key="1">
    <source>
        <dbReference type="ARBA" id="ARBA00023015"/>
    </source>
</evidence>
<dbReference type="InterPro" id="IPR014710">
    <property type="entry name" value="RmlC-like_jellyroll"/>
</dbReference>
<dbReference type="Gene3D" id="1.10.10.60">
    <property type="entry name" value="Homeodomain-like"/>
    <property type="match status" value="2"/>
</dbReference>
<dbReference type="STRING" id="745368.SAMN02745178_00125"/>
<dbReference type="AlphaFoldDB" id="A0A1T4W7N4"/>
<dbReference type="InterPro" id="IPR003313">
    <property type="entry name" value="AraC-bd"/>
</dbReference>
<keyword evidence="2 5" id="KW-0238">DNA-binding</keyword>
<dbReference type="PANTHER" id="PTHR43280">
    <property type="entry name" value="ARAC-FAMILY TRANSCRIPTIONAL REGULATOR"/>
    <property type="match status" value="1"/>
</dbReference>
<gene>
    <name evidence="5" type="ORF">SAMN02745178_00125</name>
</gene>
<keyword evidence="3" id="KW-0804">Transcription</keyword>
<dbReference type="GO" id="GO:0043565">
    <property type="term" value="F:sequence-specific DNA binding"/>
    <property type="evidence" value="ECO:0007669"/>
    <property type="project" value="InterPro"/>
</dbReference>
<dbReference type="SMART" id="SM00342">
    <property type="entry name" value="HTH_ARAC"/>
    <property type="match status" value="1"/>
</dbReference>
<organism evidence="5 6">
    <name type="scientific">Gemmiger formicilis</name>
    <dbReference type="NCBI Taxonomy" id="745368"/>
    <lineage>
        <taxon>Bacteria</taxon>
        <taxon>Bacillati</taxon>
        <taxon>Bacillota</taxon>
        <taxon>Clostridia</taxon>
        <taxon>Eubacteriales</taxon>
        <taxon>Gemmiger</taxon>
    </lineage>
</organism>
<dbReference type="GO" id="GO:0003700">
    <property type="term" value="F:DNA-binding transcription factor activity"/>
    <property type="evidence" value="ECO:0007669"/>
    <property type="project" value="InterPro"/>
</dbReference>
<sequence length="295" mass="33156">MALSLCRTTVDDSARELMEHGTAAFPIACYHDDLQAEPVPWHWHEELEVLVVSEGMILATAGGEKFRLEKGEGLFINAGVLHGDWPLNAGSCRLHSMVFHPRLVGGNPDSVFWQKYLQPLLTDPSRPCAVLRPTVDWQHEAIEDMERAFRAVVNEIPGYEFKTRAALSEMIFQLVSHAPAVQAMPKKALRNADRIKTMLQFIQEHYAEDISVEQVASSASISPSECLRCFHDMIGTTPNQYLRDQRAQRAAELLCGTGLRVTEIAMQCGFQDASYFARAFRQVYGCGPTEYRRKA</sequence>
<reference evidence="5 6" key="1">
    <citation type="submission" date="2017-02" db="EMBL/GenBank/DDBJ databases">
        <authorList>
            <person name="Peterson S.W."/>
        </authorList>
    </citation>
    <scope>NUCLEOTIDE SEQUENCE [LARGE SCALE GENOMIC DNA]</scope>
    <source>
        <strain evidence="5 6">ATCC 27749</strain>
    </source>
</reference>
<dbReference type="PANTHER" id="PTHR43280:SF2">
    <property type="entry name" value="HTH-TYPE TRANSCRIPTIONAL REGULATOR EXSA"/>
    <property type="match status" value="1"/>
</dbReference>
<evidence type="ECO:0000313" key="5">
    <source>
        <dbReference type="EMBL" id="SKA73276.1"/>
    </source>
</evidence>
<dbReference type="InterPro" id="IPR018060">
    <property type="entry name" value="HTH_AraC"/>
</dbReference>
<name>A0A1T4W7N4_9FIRM</name>
<accession>A0A1T4W7N4</accession>
<feature type="domain" description="HTH araC/xylS-type" evidence="4">
    <location>
        <begin position="196"/>
        <end position="294"/>
    </location>
</feature>
<dbReference type="OrthoDB" id="9778008at2"/>
<evidence type="ECO:0000256" key="2">
    <source>
        <dbReference type="ARBA" id="ARBA00023125"/>
    </source>
</evidence>
<dbReference type="EMBL" id="FUYF01000001">
    <property type="protein sequence ID" value="SKA73276.1"/>
    <property type="molecule type" value="Genomic_DNA"/>
</dbReference>
<dbReference type="InterPro" id="IPR009057">
    <property type="entry name" value="Homeodomain-like_sf"/>
</dbReference>
<dbReference type="SUPFAM" id="SSF51215">
    <property type="entry name" value="Regulatory protein AraC"/>
    <property type="match status" value="1"/>
</dbReference>
<evidence type="ECO:0000259" key="4">
    <source>
        <dbReference type="PROSITE" id="PS01124"/>
    </source>
</evidence>
<proteinExistence type="predicted"/>
<dbReference type="PROSITE" id="PS01124">
    <property type="entry name" value="HTH_ARAC_FAMILY_2"/>
    <property type="match status" value="1"/>
</dbReference>
<dbReference type="InterPro" id="IPR037923">
    <property type="entry name" value="HTH-like"/>
</dbReference>
<dbReference type="SUPFAM" id="SSF46689">
    <property type="entry name" value="Homeodomain-like"/>
    <property type="match status" value="2"/>
</dbReference>
<dbReference type="Pfam" id="PF02311">
    <property type="entry name" value="AraC_binding"/>
    <property type="match status" value="1"/>
</dbReference>
<dbReference type="PRINTS" id="PR00032">
    <property type="entry name" value="HTHARAC"/>
</dbReference>
<evidence type="ECO:0000256" key="3">
    <source>
        <dbReference type="ARBA" id="ARBA00023163"/>
    </source>
</evidence>
<dbReference type="Proteomes" id="UP000190286">
    <property type="component" value="Unassembled WGS sequence"/>
</dbReference>
<dbReference type="Gene3D" id="2.60.120.10">
    <property type="entry name" value="Jelly Rolls"/>
    <property type="match status" value="1"/>
</dbReference>
<evidence type="ECO:0000313" key="6">
    <source>
        <dbReference type="Proteomes" id="UP000190286"/>
    </source>
</evidence>
<keyword evidence="6" id="KW-1185">Reference proteome</keyword>
<dbReference type="InterPro" id="IPR020449">
    <property type="entry name" value="Tscrpt_reg_AraC-type_HTH"/>
</dbReference>
<dbReference type="CDD" id="cd02208">
    <property type="entry name" value="cupin_RmlC-like"/>
    <property type="match status" value="1"/>
</dbReference>
<dbReference type="RefSeq" id="WP_078783145.1">
    <property type="nucleotide sequence ID" value="NZ_FUYF01000001.1"/>
</dbReference>
<dbReference type="Pfam" id="PF12833">
    <property type="entry name" value="HTH_18"/>
    <property type="match status" value="1"/>
</dbReference>
<dbReference type="GeneID" id="93336625"/>